<evidence type="ECO:0000259" key="14">
    <source>
        <dbReference type="PROSITE" id="PS50041"/>
    </source>
</evidence>
<dbReference type="SMART" id="SM00235">
    <property type="entry name" value="ZnMc"/>
    <property type="match status" value="1"/>
</dbReference>
<feature type="chain" id="PRO_5011820342" description="Metalloendopeptidase" evidence="12">
    <location>
        <begin position="22"/>
        <end position="1046"/>
    </location>
</feature>
<feature type="disulfide bond" evidence="9">
    <location>
        <begin position="735"/>
        <end position="758"/>
    </location>
</feature>
<dbReference type="GO" id="GO:0006508">
    <property type="term" value="P:proteolysis"/>
    <property type="evidence" value="ECO:0007669"/>
    <property type="project" value="UniProtKB-KW"/>
</dbReference>
<dbReference type="Proteomes" id="UP000242188">
    <property type="component" value="Unassembled WGS sequence"/>
</dbReference>
<dbReference type="PANTHER" id="PTHR10127">
    <property type="entry name" value="DISCOIDIN, CUB, EGF, LAMININ , AND ZINC METALLOPROTEASE DOMAIN CONTAINING"/>
    <property type="match status" value="1"/>
</dbReference>
<dbReference type="Gene3D" id="3.10.100.10">
    <property type="entry name" value="Mannose-Binding Protein A, subunit A"/>
    <property type="match status" value="1"/>
</dbReference>
<keyword evidence="10" id="KW-0768">Sushi</keyword>
<dbReference type="GO" id="GO:0008270">
    <property type="term" value="F:zinc ion binding"/>
    <property type="evidence" value="ECO:0007669"/>
    <property type="project" value="UniProtKB-UniRule"/>
</dbReference>
<dbReference type="PANTHER" id="PTHR10127:SF780">
    <property type="entry name" value="METALLOENDOPEPTIDASE"/>
    <property type="match status" value="1"/>
</dbReference>
<feature type="domain" description="Sushi" evidence="16">
    <location>
        <begin position="815"/>
        <end position="872"/>
    </location>
</feature>
<dbReference type="AlphaFoldDB" id="A0A210QVZ4"/>
<dbReference type="Pfam" id="PF01400">
    <property type="entry name" value="Astacin"/>
    <property type="match status" value="1"/>
</dbReference>
<keyword evidence="19" id="KW-1185">Reference proteome</keyword>
<keyword evidence="4 12" id="KW-0732">Signal</keyword>
<evidence type="ECO:0000259" key="15">
    <source>
        <dbReference type="PROSITE" id="PS50070"/>
    </source>
</evidence>
<evidence type="ECO:0000259" key="17">
    <source>
        <dbReference type="PROSITE" id="PS51864"/>
    </source>
</evidence>
<feature type="binding site" evidence="11">
    <location>
        <position position="212"/>
    </location>
    <ligand>
        <name>Zn(2+)</name>
        <dbReference type="ChEBI" id="CHEBI:29105"/>
        <note>catalytic</note>
    </ligand>
</feature>
<evidence type="ECO:0000256" key="4">
    <source>
        <dbReference type="ARBA" id="ARBA00022729"/>
    </source>
</evidence>
<comment type="caution">
    <text evidence="9">Lacks conserved residue(s) required for the propagation of feature annotation.</text>
</comment>
<dbReference type="Pfam" id="PF16977">
    <property type="entry name" value="ApeC"/>
    <property type="match status" value="1"/>
</dbReference>
<dbReference type="InterPro" id="IPR001506">
    <property type="entry name" value="Peptidase_M12A"/>
</dbReference>
<evidence type="ECO:0000259" key="13">
    <source>
        <dbReference type="PROSITE" id="PS01180"/>
    </source>
</evidence>
<sequence>MTGMAMTTVMVILSVAIGIQTEDVPVDPYREIESDLGFVMNHGLISAASQRMVDDALEKLDDEWADENINEINTDILDDDLDENMDDDDDEEETHGRSITKRFLLNTPRKLWPKCVIPYTLDMTTLVPEKVSEILSAMSLFEYWTCFRFVPWTATTGQDFGLEHDNHLNFGRHSGCWSHVGMSSAGMSGQNISCCQGKNCIHEIGHALGFSHEQQNPYRDDYVRINYENIKPDNVFAFHKVKAHKRALFPWRYDYTSVMHYGLKAFNKNGRAAITLLDPHMKYLVGEKDSQYYYFLREAESVYKCTDDKCPDFTATCAYDGYLTYREGQCVCRCIAGLDSATNCTTIEGGDKARNIKWPEGGFSILKVKDVKCPKGSEVGYVTHFGQGKRSRDYDIAGSVSAKATKLEFCTFSSGTKKSKKSITWPPGQYCVSRAGGSCPEGFTNGFLQYADVRPPVTSGTLPDGNYTLHTKFEFCCRSDGNKDNPIVLPVKQPFLLWKRDRKACQKVKGAVGIPQHFEFTNRRARGVAELKRPLPLFKKRYRKMVLYVCIYKPIQKGCGGIIHLTESDSIRELTSPDYPASYRPLSVCTWVIQSPPNTTMLLSFPEFEIPASTEDPSVCSDKVEIRSFLPGQPGISYCGSGFRSAIESQTNIMSLILHSMTPQTGSNHFRASVSLAPQGDDLCYLSGDKGWTYRGDINFTHDLQTCLPWRNVTNCHHHEFAEGDRFAGLEGNKCRSPGHGTRPWCYTHAEDCRRDYCDVCGTGGCFDILDDCLASKTADFTYCLLGHHIKEGVVGCARTCGLCDTQKSAPASSIRCSSPTPPIDGKPLDALRASYRVGENVHFRCMNGGNIRSQTCLTDSTWAGEGRVCQVCPDDWRIMGDHCYKYFPDPVNETEAVRRCGNEKGQVAMAKTTYERDFIYNLLLTNPHDIWLGLGDKRSEGTLLWTDGTPLDHEQSGLHWNKGKVTNKRRKDCAKMNKSRNLVMRKCSAKEAYVCQTPIIFPSQCHDERDDCAELLDGLPTLCTDFRGFGVRSCAATCRECERSL</sequence>
<evidence type="ECO:0000256" key="11">
    <source>
        <dbReference type="PROSITE-ProRule" id="PRU01211"/>
    </source>
</evidence>
<dbReference type="Gene3D" id="2.10.70.10">
    <property type="entry name" value="Complement Module, domain 1"/>
    <property type="match status" value="1"/>
</dbReference>
<dbReference type="InterPro" id="IPR006026">
    <property type="entry name" value="Peptidase_Metallo"/>
</dbReference>
<evidence type="ECO:0000259" key="16">
    <source>
        <dbReference type="PROSITE" id="PS50923"/>
    </source>
</evidence>
<feature type="active site" evidence="11">
    <location>
        <position position="203"/>
    </location>
</feature>
<keyword evidence="1 9" id="KW-0420">Kringle</keyword>
<evidence type="ECO:0000256" key="1">
    <source>
        <dbReference type="ARBA" id="ARBA00022572"/>
    </source>
</evidence>
<dbReference type="OrthoDB" id="6131366at2759"/>
<dbReference type="Pfam" id="PF00059">
    <property type="entry name" value="Lectin_C"/>
    <property type="match status" value="1"/>
</dbReference>
<dbReference type="InterPro" id="IPR000436">
    <property type="entry name" value="Sushi_SCR_CCP_dom"/>
</dbReference>
<feature type="signal peptide" evidence="12">
    <location>
        <begin position="1"/>
        <end position="21"/>
    </location>
</feature>
<dbReference type="Pfam" id="PF00051">
    <property type="entry name" value="Kringle"/>
    <property type="match status" value="1"/>
</dbReference>
<reference evidence="18 19" key="1">
    <citation type="journal article" date="2017" name="Nat. Ecol. Evol.">
        <title>Scallop genome provides insights into evolution of bilaterian karyotype and development.</title>
        <authorList>
            <person name="Wang S."/>
            <person name="Zhang J."/>
            <person name="Jiao W."/>
            <person name="Li J."/>
            <person name="Xun X."/>
            <person name="Sun Y."/>
            <person name="Guo X."/>
            <person name="Huan P."/>
            <person name="Dong B."/>
            <person name="Zhang L."/>
            <person name="Hu X."/>
            <person name="Sun X."/>
            <person name="Wang J."/>
            <person name="Zhao C."/>
            <person name="Wang Y."/>
            <person name="Wang D."/>
            <person name="Huang X."/>
            <person name="Wang R."/>
            <person name="Lv J."/>
            <person name="Li Y."/>
            <person name="Zhang Z."/>
            <person name="Liu B."/>
            <person name="Lu W."/>
            <person name="Hui Y."/>
            <person name="Liang J."/>
            <person name="Zhou Z."/>
            <person name="Hou R."/>
            <person name="Li X."/>
            <person name="Liu Y."/>
            <person name="Li H."/>
            <person name="Ning X."/>
            <person name="Lin Y."/>
            <person name="Zhao L."/>
            <person name="Xing Q."/>
            <person name="Dou J."/>
            <person name="Li Y."/>
            <person name="Mao J."/>
            <person name="Guo H."/>
            <person name="Dou H."/>
            <person name="Li T."/>
            <person name="Mu C."/>
            <person name="Jiang W."/>
            <person name="Fu Q."/>
            <person name="Fu X."/>
            <person name="Miao Y."/>
            <person name="Liu J."/>
            <person name="Yu Q."/>
            <person name="Li R."/>
            <person name="Liao H."/>
            <person name="Li X."/>
            <person name="Kong Y."/>
            <person name="Jiang Z."/>
            <person name="Chourrout D."/>
            <person name="Li R."/>
            <person name="Bao Z."/>
        </authorList>
    </citation>
    <scope>NUCLEOTIDE SEQUENCE [LARGE SCALE GENOMIC DNA]</scope>
    <source>
        <strain evidence="18 19">PY_sf001</strain>
    </source>
</reference>
<dbReference type="Gene3D" id="3.40.390.10">
    <property type="entry name" value="Collagenase (Catalytic Domain)"/>
    <property type="match status" value="1"/>
</dbReference>
<feature type="domain" description="CUB" evidence="13">
    <location>
        <begin position="559"/>
        <end position="677"/>
    </location>
</feature>
<dbReference type="SUPFAM" id="SSF49854">
    <property type="entry name" value="Spermadhesin, CUB domain"/>
    <property type="match status" value="1"/>
</dbReference>
<organism evidence="18 19">
    <name type="scientific">Mizuhopecten yessoensis</name>
    <name type="common">Japanese scallop</name>
    <name type="synonym">Patinopecten yessoensis</name>
    <dbReference type="NCBI Taxonomy" id="6573"/>
    <lineage>
        <taxon>Eukaryota</taxon>
        <taxon>Metazoa</taxon>
        <taxon>Spiralia</taxon>
        <taxon>Lophotrochozoa</taxon>
        <taxon>Mollusca</taxon>
        <taxon>Bivalvia</taxon>
        <taxon>Autobranchia</taxon>
        <taxon>Pteriomorphia</taxon>
        <taxon>Pectinida</taxon>
        <taxon>Pectinoidea</taxon>
        <taxon>Pectinidae</taxon>
        <taxon>Mizuhopecten</taxon>
    </lineage>
</organism>
<evidence type="ECO:0000256" key="6">
    <source>
        <dbReference type="ARBA" id="ARBA00022833"/>
    </source>
</evidence>
<evidence type="ECO:0000256" key="9">
    <source>
        <dbReference type="PROSITE-ProRule" id="PRU00121"/>
    </source>
</evidence>
<gene>
    <name evidence="18" type="ORF">KP79_PYT15029</name>
</gene>
<dbReference type="CDD" id="cd00037">
    <property type="entry name" value="CLECT"/>
    <property type="match status" value="1"/>
</dbReference>
<evidence type="ECO:0000256" key="10">
    <source>
        <dbReference type="PROSITE-ProRule" id="PRU00302"/>
    </source>
</evidence>
<feature type="domain" description="Kringle" evidence="15">
    <location>
        <begin position="690"/>
        <end position="766"/>
    </location>
</feature>
<dbReference type="InterPro" id="IPR035914">
    <property type="entry name" value="Sperma_CUB_dom_sf"/>
</dbReference>
<dbReference type="PROSITE" id="PS50041">
    <property type="entry name" value="C_TYPE_LECTIN_2"/>
    <property type="match status" value="1"/>
</dbReference>
<name>A0A210QVZ4_MIZYE</name>
<evidence type="ECO:0000256" key="7">
    <source>
        <dbReference type="ARBA" id="ARBA00023049"/>
    </source>
</evidence>
<feature type="disulfide bond" evidence="9">
    <location>
        <begin position="707"/>
        <end position="746"/>
    </location>
</feature>
<protein>
    <recommendedName>
        <fullName evidence="12">Metalloendopeptidase</fullName>
        <ecNumber evidence="12">3.4.24.-</ecNumber>
    </recommendedName>
</protein>
<dbReference type="PROSITE" id="PS50070">
    <property type="entry name" value="KRINGLE_2"/>
    <property type="match status" value="1"/>
</dbReference>
<dbReference type="Pfam" id="PF00431">
    <property type="entry name" value="CUB"/>
    <property type="match status" value="1"/>
</dbReference>
<keyword evidence="7 11" id="KW-0482">Metalloprotease</keyword>
<dbReference type="SMART" id="SM00042">
    <property type="entry name" value="CUB"/>
    <property type="match status" value="1"/>
</dbReference>
<dbReference type="InterPro" id="IPR016186">
    <property type="entry name" value="C-type_lectin-like/link_sf"/>
</dbReference>
<comment type="cofactor">
    <cofactor evidence="11 12">
        <name>Zn(2+)</name>
        <dbReference type="ChEBI" id="CHEBI:29105"/>
    </cofactor>
    <text evidence="11 12">Binds 1 zinc ion per subunit.</text>
</comment>
<dbReference type="InterPro" id="IPR035976">
    <property type="entry name" value="Sushi/SCR/CCP_sf"/>
</dbReference>
<dbReference type="GO" id="GO:0004222">
    <property type="term" value="F:metalloendopeptidase activity"/>
    <property type="evidence" value="ECO:0007669"/>
    <property type="project" value="UniProtKB-UniRule"/>
</dbReference>
<dbReference type="SUPFAM" id="SSF57440">
    <property type="entry name" value="Kringle-like"/>
    <property type="match status" value="1"/>
</dbReference>
<evidence type="ECO:0000256" key="12">
    <source>
        <dbReference type="RuleBase" id="RU361183"/>
    </source>
</evidence>
<comment type="caution">
    <text evidence="18">The sequence shown here is derived from an EMBL/GenBank/DDBJ whole genome shotgun (WGS) entry which is preliminary data.</text>
</comment>
<dbReference type="InterPro" id="IPR000859">
    <property type="entry name" value="CUB_dom"/>
</dbReference>
<dbReference type="EC" id="3.4.24.-" evidence="12"/>
<dbReference type="Gene3D" id="2.60.120.290">
    <property type="entry name" value="Spermadhesin, CUB domain"/>
    <property type="match status" value="1"/>
</dbReference>
<dbReference type="PROSITE" id="PS51864">
    <property type="entry name" value="ASTACIN"/>
    <property type="match status" value="1"/>
</dbReference>
<keyword evidence="5 11" id="KW-0378">Hydrolase</keyword>
<dbReference type="PROSITE" id="PS01180">
    <property type="entry name" value="CUB"/>
    <property type="match status" value="1"/>
</dbReference>
<dbReference type="InterPro" id="IPR038178">
    <property type="entry name" value="Kringle_sf"/>
</dbReference>
<dbReference type="PRINTS" id="PR00480">
    <property type="entry name" value="ASTACIN"/>
</dbReference>
<accession>A0A210QVZ4</accession>
<feature type="domain" description="C-type lectin" evidence="14">
    <location>
        <begin position="880"/>
        <end position="997"/>
    </location>
</feature>
<keyword evidence="6 11" id="KW-0862">Zinc</keyword>
<evidence type="ECO:0000256" key="8">
    <source>
        <dbReference type="ARBA" id="ARBA00023157"/>
    </source>
</evidence>
<evidence type="ECO:0000313" key="18">
    <source>
        <dbReference type="EMBL" id="OWF52856.1"/>
    </source>
</evidence>
<feature type="binding site" evidence="11">
    <location>
        <position position="202"/>
    </location>
    <ligand>
        <name>Zn(2+)</name>
        <dbReference type="ChEBI" id="CHEBI:29105"/>
        <note>catalytic</note>
    </ligand>
</feature>
<keyword evidence="8 9" id="KW-1015">Disulfide bond</keyword>
<feature type="domain" description="Peptidase M12A" evidence="17">
    <location>
        <begin position="102"/>
        <end position="306"/>
    </location>
</feature>
<dbReference type="Gene3D" id="2.40.20.10">
    <property type="entry name" value="Plasminogen Kringle 4"/>
    <property type="match status" value="1"/>
</dbReference>
<dbReference type="InterPro" id="IPR024079">
    <property type="entry name" value="MetalloPept_cat_dom_sf"/>
</dbReference>
<dbReference type="EMBL" id="NEDP02001616">
    <property type="protein sequence ID" value="OWF52856.1"/>
    <property type="molecule type" value="Genomic_DNA"/>
</dbReference>
<dbReference type="CDD" id="cd00041">
    <property type="entry name" value="CUB"/>
    <property type="match status" value="1"/>
</dbReference>
<dbReference type="SUPFAM" id="SSF55486">
    <property type="entry name" value="Metalloproteases ('zincins'), catalytic domain"/>
    <property type="match status" value="1"/>
</dbReference>
<keyword evidence="3 11" id="KW-0479">Metal-binding</keyword>
<dbReference type="InterPro" id="IPR013806">
    <property type="entry name" value="Kringle-like"/>
</dbReference>
<dbReference type="SMART" id="SM00130">
    <property type="entry name" value="KR"/>
    <property type="match status" value="1"/>
</dbReference>
<dbReference type="PROSITE" id="PS50923">
    <property type="entry name" value="SUSHI"/>
    <property type="match status" value="1"/>
</dbReference>
<evidence type="ECO:0000256" key="2">
    <source>
        <dbReference type="ARBA" id="ARBA00022670"/>
    </source>
</evidence>
<evidence type="ECO:0000256" key="3">
    <source>
        <dbReference type="ARBA" id="ARBA00022723"/>
    </source>
</evidence>
<dbReference type="InterPro" id="IPR000001">
    <property type="entry name" value="Kringle"/>
</dbReference>
<dbReference type="SUPFAM" id="SSF57535">
    <property type="entry name" value="Complement control module/SCR domain"/>
    <property type="match status" value="1"/>
</dbReference>
<dbReference type="InterPro" id="IPR001304">
    <property type="entry name" value="C-type_lectin-like"/>
</dbReference>
<keyword evidence="2 11" id="KW-0645">Protease</keyword>
<dbReference type="InterPro" id="IPR031569">
    <property type="entry name" value="ApeC"/>
</dbReference>
<feature type="binding site" evidence="11">
    <location>
        <position position="206"/>
    </location>
    <ligand>
        <name>Zn(2+)</name>
        <dbReference type="ChEBI" id="CHEBI:29105"/>
        <note>catalytic</note>
    </ligand>
</feature>
<evidence type="ECO:0000256" key="5">
    <source>
        <dbReference type="ARBA" id="ARBA00022801"/>
    </source>
</evidence>
<dbReference type="SMART" id="SM00034">
    <property type="entry name" value="CLECT"/>
    <property type="match status" value="1"/>
</dbReference>
<dbReference type="InterPro" id="IPR016187">
    <property type="entry name" value="CTDL_fold"/>
</dbReference>
<evidence type="ECO:0000313" key="19">
    <source>
        <dbReference type="Proteomes" id="UP000242188"/>
    </source>
</evidence>
<proteinExistence type="predicted"/>
<dbReference type="SUPFAM" id="SSF56436">
    <property type="entry name" value="C-type lectin-like"/>
    <property type="match status" value="1"/>
</dbReference>